<dbReference type="Proteomes" id="UP000188147">
    <property type="component" value="Chromosome"/>
</dbReference>
<dbReference type="InterPro" id="IPR029051">
    <property type="entry name" value="DUF4352"/>
</dbReference>
<dbReference type="InterPro" id="IPR029050">
    <property type="entry name" value="Immunoprotect_excell_Ig-like"/>
</dbReference>
<evidence type="ECO:0000259" key="4">
    <source>
        <dbReference type="Pfam" id="PF11611"/>
    </source>
</evidence>
<feature type="compositionally biased region" description="Basic and acidic residues" evidence="2">
    <location>
        <begin position="44"/>
        <end position="58"/>
    </location>
</feature>
<feature type="domain" description="DUF4352" evidence="4">
    <location>
        <begin position="79"/>
        <end position="196"/>
    </location>
</feature>
<keyword evidence="3" id="KW-0472">Membrane</keyword>
<evidence type="ECO:0000313" key="5">
    <source>
        <dbReference type="EMBL" id="AQN79925.1"/>
    </source>
</evidence>
<evidence type="ECO:0000256" key="3">
    <source>
        <dbReference type="SAM" id="Phobius"/>
    </source>
</evidence>
<keyword evidence="3" id="KW-0812">Transmembrane</keyword>
<dbReference type="RefSeq" id="WP_077282584.1">
    <property type="nucleotide sequence ID" value="NZ_CP016329.1"/>
</dbReference>
<keyword evidence="1" id="KW-0732">Signal</keyword>
<evidence type="ECO:0000313" key="6">
    <source>
        <dbReference type="Proteomes" id="UP000188147"/>
    </source>
</evidence>
<keyword evidence="3" id="KW-1133">Transmembrane helix</keyword>
<sequence>MAKKIVDENGKTYVQKKPFYKRVWFWVLAVIVVIIFGSMSGSGDKAKKVSDDSAKKVSDSSTNKSESSSSVAPATNTTFKVGETAEYKGVQFKVNKVDFTNGDPDVDTLDTGKQYVVVNITIMNNGDEKYDYNPLDFKLDDNGNQTDMSEFTTSVQDELHSGTLAKGASVTGNLVGQANTSDKLKLIYEGNVFSSKEHISFALN</sequence>
<organism evidence="5 6">
    <name type="scientific">Leuconostoc garlicum</name>
    <dbReference type="NCBI Taxonomy" id="255248"/>
    <lineage>
        <taxon>Bacteria</taxon>
        <taxon>Bacillati</taxon>
        <taxon>Bacillota</taxon>
        <taxon>Bacilli</taxon>
        <taxon>Lactobacillales</taxon>
        <taxon>Lactobacillaceae</taxon>
        <taxon>Leuconostoc</taxon>
    </lineage>
</organism>
<feature type="compositionally biased region" description="Low complexity" evidence="2">
    <location>
        <begin position="59"/>
        <end position="70"/>
    </location>
</feature>
<feature type="region of interest" description="Disordered" evidence="2">
    <location>
        <begin position="41"/>
        <end position="74"/>
    </location>
</feature>
<dbReference type="Gene3D" id="2.60.40.1240">
    <property type="match status" value="1"/>
</dbReference>
<proteinExistence type="predicted"/>
<feature type="transmembrane region" description="Helical" evidence="3">
    <location>
        <begin position="23"/>
        <end position="41"/>
    </location>
</feature>
<dbReference type="Pfam" id="PF11611">
    <property type="entry name" value="DUF4352"/>
    <property type="match status" value="1"/>
</dbReference>
<protein>
    <recommendedName>
        <fullName evidence="4">DUF4352 domain-containing protein</fullName>
    </recommendedName>
</protein>
<dbReference type="EMBL" id="CP016329">
    <property type="protein sequence ID" value="AQN79925.1"/>
    <property type="molecule type" value="Genomic_DNA"/>
</dbReference>
<keyword evidence="6" id="KW-1185">Reference proteome</keyword>
<evidence type="ECO:0000256" key="2">
    <source>
        <dbReference type="SAM" id="MobiDB-lite"/>
    </source>
</evidence>
<evidence type="ECO:0000256" key="1">
    <source>
        <dbReference type="ARBA" id="ARBA00022729"/>
    </source>
</evidence>
<reference evidence="5 6" key="1">
    <citation type="submission" date="2016-06" db="EMBL/GenBank/DDBJ databases">
        <authorList>
            <person name="Kim H.J."/>
        </authorList>
    </citation>
    <scope>NUCLEOTIDE SEQUENCE [LARGE SCALE GENOMIC DNA]</scope>
    <source>
        <strain evidence="5 6">KFRI01</strain>
    </source>
</reference>
<name>A0ABM6HUG7_9LACO</name>
<gene>
    <name evidence="5" type="ORF">A9176_05985</name>
</gene>
<accession>A0ABM6HUG7</accession>